<sequence>MRFLLDFVYCCGTSNLRSEDSGYSTKPLVPPPSQNFRRKKRGAPDWRPSLGSISEDGAAATRERGGPGAGRDVRRRSGGGAAVAPAVRVQRRYYSDDGDYDYRRNTMPTIMPAFSPTPFMF</sequence>
<dbReference type="PANTHER" id="PTHR35318:SF2">
    <property type="entry name" value="OS08G0138900 PROTEIN"/>
    <property type="match status" value="1"/>
</dbReference>
<dbReference type="Gramene" id="arahy.Tifrunner.gnm2.ann2.Ah08g242200.1">
    <property type="protein sequence ID" value="arahy.Tifrunner.gnm2.ann2.Ah08g242200.1-CDS"/>
    <property type="gene ID" value="arahy.Tifrunner.gnm2.ann2.Ah08g242200"/>
</dbReference>
<dbReference type="Proteomes" id="UP000289738">
    <property type="component" value="Chromosome A08"/>
</dbReference>
<feature type="region of interest" description="Disordered" evidence="1">
    <location>
        <begin position="15"/>
        <end position="82"/>
    </location>
</feature>
<dbReference type="OrthoDB" id="1917265at2759"/>
<dbReference type="AlphaFoldDB" id="A0A445BYR6"/>
<dbReference type="EMBL" id="SDMP01000008">
    <property type="protein sequence ID" value="RYR43668.1"/>
    <property type="molecule type" value="Genomic_DNA"/>
</dbReference>
<gene>
    <name evidence="2" type="ORF">Ahy_A08g040065</name>
</gene>
<proteinExistence type="predicted"/>
<protein>
    <submittedName>
        <fullName evidence="2">Uncharacterized protein</fullName>
    </submittedName>
</protein>
<organism evidence="2 3">
    <name type="scientific">Arachis hypogaea</name>
    <name type="common">Peanut</name>
    <dbReference type="NCBI Taxonomy" id="3818"/>
    <lineage>
        <taxon>Eukaryota</taxon>
        <taxon>Viridiplantae</taxon>
        <taxon>Streptophyta</taxon>
        <taxon>Embryophyta</taxon>
        <taxon>Tracheophyta</taxon>
        <taxon>Spermatophyta</taxon>
        <taxon>Magnoliopsida</taxon>
        <taxon>eudicotyledons</taxon>
        <taxon>Gunneridae</taxon>
        <taxon>Pentapetalae</taxon>
        <taxon>rosids</taxon>
        <taxon>fabids</taxon>
        <taxon>Fabales</taxon>
        <taxon>Fabaceae</taxon>
        <taxon>Papilionoideae</taxon>
        <taxon>50 kb inversion clade</taxon>
        <taxon>dalbergioids sensu lato</taxon>
        <taxon>Dalbergieae</taxon>
        <taxon>Pterocarpus clade</taxon>
        <taxon>Arachis</taxon>
    </lineage>
</organism>
<reference evidence="2 3" key="1">
    <citation type="submission" date="2019-01" db="EMBL/GenBank/DDBJ databases">
        <title>Sequencing of cultivated peanut Arachis hypogaea provides insights into genome evolution and oil improvement.</title>
        <authorList>
            <person name="Chen X."/>
        </authorList>
    </citation>
    <scope>NUCLEOTIDE SEQUENCE [LARGE SCALE GENOMIC DNA]</scope>
    <source>
        <strain evidence="3">cv. Fuhuasheng</strain>
        <tissue evidence="2">Leaves</tissue>
    </source>
</reference>
<keyword evidence="3" id="KW-1185">Reference proteome</keyword>
<name>A0A445BYR6_ARAHY</name>
<feature type="compositionally biased region" description="Polar residues" evidence="1">
    <location>
        <begin position="15"/>
        <end position="24"/>
    </location>
</feature>
<evidence type="ECO:0000256" key="1">
    <source>
        <dbReference type="SAM" id="MobiDB-lite"/>
    </source>
</evidence>
<comment type="caution">
    <text evidence="2">The sequence shown here is derived from an EMBL/GenBank/DDBJ whole genome shotgun (WGS) entry which is preliminary data.</text>
</comment>
<accession>A0A445BYR6</accession>
<evidence type="ECO:0000313" key="2">
    <source>
        <dbReference type="EMBL" id="RYR43668.1"/>
    </source>
</evidence>
<evidence type="ECO:0000313" key="3">
    <source>
        <dbReference type="Proteomes" id="UP000289738"/>
    </source>
</evidence>
<dbReference type="PANTHER" id="PTHR35318">
    <property type="entry name" value="BNAA10G08410D PROTEIN"/>
    <property type="match status" value="1"/>
</dbReference>